<proteinExistence type="predicted"/>
<accession>A0A1H9CZP6</accession>
<dbReference type="InterPro" id="IPR000182">
    <property type="entry name" value="GNAT_dom"/>
</dbReference>
<keyword evidence="3" id="KW-1185">Reference proteome</keyword>
<gene>
    <name evidence="2" type="ORF">SAMN04487977_102373</name>
</gene>
<reference evidence="2 3" key="1">
    <citation type="submission" date="2016-10" db="EMBL/GenBank/DDBJ databases">
        <authorList>
            <person name="de Groot N.N."/>
        </authorList>
    </citation>
    <scope>NUCLEOTIDE SEQUENCE [LARGE SCALE GENOMIC DNA]</scope>
    <source>
        <strain evidence="2 3">B25</strain>
    </source>
</reference>
<evidence type="ECO:0000313" key="3">
    <source>
        <dbReference type="Proteomes" id="UP000182360"/>
    </source>
</evidence>
<evidence type="ECO:0000313" key="2">
    <source>
        <dbReference type="EMBL" id="SEQ06675.1"/>
    </source>
</evidence>
<dbReference type="SUPFAM" id="SSF55729">
    <property type="entry name" value="Acyl-CoA N-acyltransferases (Nat)"/>
    <property type="match status" value="1"/>
</dbReference>
<protein>
    <submittedName>
        <fullName evidence="2">Acetyltransferase (GNAT) family protein</fullName>
    </submittedName>
</protein>
<dbReference type="Gene3D" id="3.40.630.30">
    <property type="match status" value="1"/>
</dbReference>
<dbReference type="Proteomes" id="UP000182360">
    <property type="component" value="Unassembled WGS sequence"/>
</dbReference>
<dbReference type="GO" id="GO:0016747">
    <property type="term" value="F:acyltransferase activity, transferring groups other than amino-acyl groups"/>
    <property type="evidence" value="ECO:0007669"/>
    <property type="project" value="InterPro"/>
</dbReference>
<dbReference type="AlphaFoldDB" id="A0A1H9CZP6"/>
<dbReference type="PROSITE" id="PS51186">
    <property type="entry name" value="GNAT"/>
    <property type="match status" value="1"/>
</dbReference>
<dbReference type="InterPro" id="IPR016181">
    <property type="entry name" value="Acyl_CoA_acyltransferase"/>
</dbReference>
<organism evidence="2 3">
    <name type="scientific">Treponema bryantii</name>
    <dbReference type="NCBI Taxonomy" id="163"/>
    <lineage>
        <taxon>Bacteria</taxon>
        <taxon>Pseudomonadati</taxon>
        <taxon>Spirochaetota</taxon>
        <taxon>Spirochaetia</taxon>
        <taxon>Spirochaetales</taxon>
        <taxon>Treponemataceae</taxon>
        <taxon>Treponema</taxon>
    </lineage>
</organism>
<sequence length="260" mass="29936">MSFNPGKKEIEEKIKNQLAVEFNCSPQDFDKTENIITTEHQHPDRRKFSDKPFFLQMATLGKNTVISADESIHPWLTNWVKGKQGIWLFEQHNYFELETELRKHGYKMALTHHMFVPEAKLIDVKTDLKIKWLEQNDITPFYGNENFPNAICDKFKPERPDVLAVVAMDGDKSMGMAGCSADTPELWQIGIDVLPEYRGRGIAKSLVTLLRNETFRRGAIPYYGTSLANLPSWKTALDCGFKPFWVEAESQPDENTEFTK</sequence>
<dbReference type="OrthoDB" id="1689703at2"/>
<dbReference type="Pfam" id="PF00583">
    <property type="entry name" value="Acetyltransf_1"/>
    <property type="match status" value="1"/>
</dbReference>
<evidence type="ECO:0000259" key="1">
    <source>
        <dbReference type="PROSITE" id="PS51186"/>
    </source>
</evidence>
<dbReference type="RefSeq" id="WP_074641527.1">
    <property type="nucleotide sequence ID" value="NZ_FOFU01000002.1"/>
</dbReference>
<keyword evidence="2" id="KW-0808">Transferase</keyword>
<dbReference type="CDD" id="cd04301">
    <property type="entry name" value="NAT_SF"/>
    <property type="match status" value="1"/>
</dbReference>
<name>A0A1H9CZP6_9SPIR</name>
<feature type="domain" description="N-acetyltransferase" evidence="1">
    <location>
        <begin position="114"/>
        <end position="260"/>
    </location>
</feature>
<dbReference type="EMBL" id="FOFU01000002">
    <property type="protein sequence ID" value="SEQ06675.1"/>
    <property type="molecule type" value="Genomic_DNA"/>
</dbReference>